<dbReference type="PANTHER" id="PTHR43651">
    <property type="entry name" value="1,4-ALPHA-GLUCAN-BRANCHING ENZYME"/>
    <property type="match status" value="1"/>
</dbReference>
<keyword evidence="5 10" id="KW-0321">Glycogen metabolism</keyword>
<organism evidence="14 15">
    <name type="scientific">Allorhodopirellula solitaria</name>
    <dbReference type="NCBI Taxonomy" id="2527987"/>
    <lineage>
        <taxon>Bacteria</taxon>
        <taxon>Pseudomonadati</taxon>
        <taxon>Planctomycetota</taxon>
        <taxon>Planctomycetia</taxon>
        <taxon>Pirellulales</taxon>
        <taxon>Pirellulaceae</taxon>
        <taxon>Allorhodopirellula</taxon>
    </lineage>
</organism>
<keyword evidence="7 10" id="KW-0808">Transferase</keyword>
<dbReference type="FunFam" id="3.20.20.80:FF:000003">
    <property type="entry name" value="1,4-alpha-glucan branching enzyme GlgB"/>
    <property type="match status" value="1"/>
</dbReference>
<dbReference type="InterPro" id="IPR017853">
    <property type="entry name" value="GH"/>
</dbReference>
<dbReference type="CDD" id="cd11322">
    <property type="entry name" value="AmyAc_Glg_BE"/>
    <property type="match status" value="1"/>
</dbReference>
<evidence type="ECO:0000256" key="7">
    <source>
        <dbReference type="ARBA" id="ARBA00022679"/>
    </source>
</evidence>
<comment type="caution">
    <text evidence="14">The sequence shown here is derived from an EMBL/GenBank/DDBJ whole genome shotgun (WGS) entry which is preliminary data.</text>
</comment>
<evidence type="ECO:0000313" key="15">
    <source>
        <dbReference type="Proteomes" id="UP000318053"/>
    </source>
</evidence>
<evidence type="ECO:0000256" key="8">
    <source>
        <dbReference type="ARBA" id="ARBA00023056"/>
    </source>
</evidence>
<evidence type="ECO:0000256" key="5">
    <source>
        <dbReference type="ARBA" id="ARBA00022600"/>
    </source>
</evidence>
<feature type="compositionally biased region" description="Basic and acidic residues" evidence="12">
    <location>
        <begin position="7"/>
        <end position="19"/>
    </location>
</feature>
<dbReference type="GO" id="GO:0005829">
    <property type="term" value="C:cytosol"/>
    <property type="evidence" value="ECO:0007669"/>
    <property type="project" value="TreeGrafter"/>
</dbReference>
<dbReference type="PANTHER" id="PTHR43651:SF3">
    <property type="entry name" value="1,4-ALPHA-GLUCAN-BRANCHING ENZYME"/>
    <property type="match status" value="1"/>
</dbReference>
<evidence type="ECO:0000256" key="6">
    <source>
        <dbReference type="ARBA" id="ARBA00022676"/>
    </source>
</evidence>
<dbReference type="NCBIfam" id="NF003811">
    <property type="entry name" value="PRK05402.1"/>
    <property type="match status" value="1"/>
</dbReference>
<dbReference type="GO" id="GO:0003844">
    <property type="term" value="F:1,4-alpha-glucan branching enzyme activity"/>
    <property type="evidence" value="ECO:0007669"/>
    <property type="project" value="UniProtKB-UniRule"/>
</dbReference>
<evidence type="ECO:0000256" key="1">
    <source>
        <dbReference type="ARBA" id="ARBA00000826"/>
    </source>
</evidence>
<feature type="region of interest" description="Disordered" evidence="12">
    <location>
        <begin position="27"/>
        <end position="80"/>
    </location>
</feature>
<dbReference type="EC" id="2.4.1.18" evidence="10"/>
<comment type="subunit">
    <text evidence="10">Monomer.</text>
</comment>
<keyword evidence="8 10" id="KW-0320">Glycogen biosynthesis</keyword>
<comment type="pathway">
    <text evidence="3 10">Glycan biosynthesis; glycogen biosynthesis.</text>
</comment>
<evidence type="ECO:0000313" key="14">
    <source>
        <dbReference type="EMBL" id="TWT75258.1"/>
    </source>
</evidence>
<dbReference type="SUPFAM" id="SSF51445">
    <property type="entry name" value="(Trans)glycosidases"/>
    <property type="match status" value="1"/>
</dbReference>
<evidence type="ECO:0000256" key="12">
    <source>
        <dbReference type="SAM" id="MobiDB-lite"/>
    </source>
</evidence>
<dbReference type="HAMAP" id="MF_00685">
    <property type="entry name" value="GlgB"/>
    <property type="match status" value="1"/>
</dbReference>
<feature type="active site" description="Nucleophile" evidence="10 11">
    <location>
        <position position="369"/>
    </location>
</feature>
<gene>
    <name evidence="14" type="primary">glgB_3</name>
    <name evidence="10" type="synonym">glgB</name>
    <name evidence="14" type="ORF">CA85_05470</name>
</gene>
<dbReference type="GO" id="GO:0043169">
    <property type="term" value="F:cation binding"/>
    <property type="evidence" value="ECO:0007669"/>
    <property type="project" value="InterPro"/>
</dbReference>
<dbReference type="Proteomes" id="UP000318053">
    <property type="component" value="Unassembled WGS sequence"/>
</dbReference>
<dbReference type="EMBL" id="SJPK01000001">
    <property type="protein sequence ID" value="TWT75258.1"/>
    <property type="molecule type" value="Genomic_DNA"/>
</dbReference>
<feature type="compositionally biased region" description="Polar residues" evidence="12">
    <location>
        <begin position="67"/>
        <end position="77"/>
    </location>
</feature>
<feature type="domain" description="Glycosyl hydrolase family 13 catalytic" evidence="13">
    <location>
        <begin position="211"/>
        <end position="556"/>
    </location>
</feature>
<dbReference type="InterPro" id="IPR037439">
    <property type="entry name" value="Branching_enzy"/>
</dbReference>
<sequence length="688" mass="77859">MSPKTKFPRDKPPKSKLLEILEPITLTVTRAMKSPDSRASNSQSKTEKTAEARAETTPAEAGHRRQAQSPRTVSESQPRSERYDWLGAHLESRDGTAGTRFAVWAPNATEVSVLTDGNGWQPGRDVLHGSDSGVWSGFISGAGEGTRYKYAIKTKSGEVLDKADPFAFSAEHPPATASIIHGLDQYQWNDSDWMNRRGQVNWLQQPVSVYEVQLSSWKRPWDGRRYHTYRELATMLVDYVKELGYTHIELMPITEFPFDGSWGYQVTSFFAPTSRFGGPDEFRYFVDHCHRNGIGVIVDWVPAHYPADDHGLAHFDGTGLYEHSDPRQGFHPDWNTHIFNYGRQEVRDFLHASARFWCQEYHIDGLRVDAVASMLYLDYSREEGEWVPNQFGGNENLEAIEFLKQFNTHLHADFPGVLTIAEESTSFGGVSRPVYTGGLGFGMKWDMGWMHDTLEYVKRDPIYRKYHQDELSFRSVYQFTENFMLPLSHDEVVHGKGSLLSRMPGDQWQKFANLRLLYGYQYASPGKKLLFMGCEFGQSSEWNAESQLDWSLLQFDVHDGVKRFIGDLNRIYKDYPALHELDCEEAGFSWIAADDADKSIFTFCRFASDGSAVVIVLNFTPAPHVGYRIGVPQAGSYTEILNSDSELYGGSNVRNLGKIASEDVAAHGREQSLQLNIPPLAVVMLAVT</sequence>
<dbReference type="Gene3D" id="2.60.40.1180">
    <property type="entry name" value="Golgi alpha-mannosidase II"/>
    <property type="match status" value="1"/>
</dbReference>
<feature type="compositionally biased region" description="Basic and acidic residues" evidence="12">
    <location>
        <begin position="45"/>
        <end position="54"/>
    </location>
</feature>
<dbReference type="InterPro" id="IPR006048">
    <property type="entry name" value="A-amylase/branching_C"/>
</dbReference>
<evidence type="ECO:0000256" key="2">
    <source>
        <dbReference type="ARBA" id="ARBA00002953"/>
    </source>
</evidence>
<protein>
    <recommendedName>
        <fullName evidence="10">1,4-alpha-glucan branching enzyme GlgB</fullName>
        <ecNumber evidence="10">2.4.1.18</ecNumber>
    </recommendedName>
    <alternativeName>
        <fullName evidence="10">1,4-alpha-D-glucan:1,4-alpha-D-glucan 6-glucosyl-transferase</fullName>
    </alternativeName>
    <alternativeName>
        <fullName evidence="10">Alpha-(1-&gt;4)-glucan branching enzyme</fullName>
    </alternativeName>
    <alternativeName>
        <fullName evidence="10">Glycogen branching enzyme</fullName>
        <shortName evidence="10">BE</shortName>
    </alternativeName>
</protein>
<dbReference type="InterPro" id="IPR044143">
    <property type="entry name" value="GlgB_N_E_set_prok"/>
</dbReference>
<dbReference type="NCBIfam" id="NF008967">
    <property type="entry name" value="PRK12313.1"/>
    <property type="match status" value="1"/>
</dbReference>
<dbReference type="UniPathway" id="UPA00164"/>
<dbReference type="GO" id="GO:0004553">
    <property type="term" value="F:hydrolase activity, hydrolyzing O-glycosyl compounds"/>
    <property type="evidence" value="ECO:0007669"/>
    <property type="project" value="InterPro"/>
</dbReference>
<dbReference type="Pfam" id="PF00128">
    <property type="entry name" value="Alpha-amylase"/>
    <property type="match status" value="2"/>
</dbReference>
<evidence type="ECO:0000256" key="9">
    <source>
        <dbReference type="ARBA" id="ARBA00023277"/>
    </source>
</evidence>
<feature type="region of interest" description="Disordered" evidence="12">
    <location>
        <begin position="1"/>
        <end position="20"/>
    </location>
</feature>
<dbReference type="Gene3D" id="3.20.20.80">
    <property type="entry name" value="Glycosidases"/>
    <property type="match status" value="1"/>
</dbReference>
<keyword evidence="9 10" id="KW-0119">Carbohydrate metabolism</keyword>
<evidence type="ECO:0000259" key="13">
    <source>
        <dbReference type="SMART" id="SM00642"/>
    </source>
</evidence>
<reference evidence="14 15" key="1">
    <citation type="submission" date="2019-02" db="EMBL/GenBank/DDBJ databases">
        <title>Deep-cultivation of Planctomycetes and their phenomic and genomic characterization uncovers novel biology.</title>
        <authorList>
            <person name="Wiegand S."/>
            <person name="Jogler M."/>
            <person name="Boedeker C."/>
            <person name="Pinto D."/>
            <person name="Vollmers J."/>
            <person name="Rivas-Marin E."/>
            <person name="Kohn T."/>
            <person name="Peeters S.H."/>
            <person name="Heuer A."/>
            <person name="Rast P."/>
            <person name="Oberbeckmann S."/>
            <person name="Bunk B."/>
            <person name="Jeske O."/>
            <person name="Meyerdierks A."/>
            <person name="Storesund J.E."/>
            <person name="Kallscheuer N."/>
            <person name="Luecker S."/>
            <person name="Lage O.M."/>
            <person name="Pohl T."/>
            <person name="Merkel B.J."/>
            <person name="Hornburger P."/>
            <person name="Mueller R.-W."/>
            <person name="Bruemmer F."/>
            <person name="Labrenz M."/>
            <person name="Spormann A.M."/>
            <person name="Op Den Camp H."/>
            <person name="Overmann J."/>
            <person name="Amann R."/>
            <person name="Jetten M.S.M."/>
            <person name="Mascher T."/>
            <person name="Medema M.H."/>
            <person name="Devos D.P."/>
            <person name="Kaster A.-K."/>
            <person name="Ovreas L."/>
            <person name="Rohde M."/>
            <person name="Galperin M.Y."/>
            <person name="Jogler C."/>
        </authorList>
    </citation>
    <scope>NUCLEOTIDE SEQUENCE [LARGE SCALE GENOMIC DNA]</scope>
    <source>
        <strain evidence="14 15">CA85</strain>
    </source>
</reference>
<comment type="similarity">
    <text evidence="4 10">Belongs to the glycosyl hydrolase 13 family. GlgB subfamily.</text>
</comment>
<evidence type="ECO:0000256" key="4">
    <source>
        <dbReference type="ARBA" id="ARBA00009000"/>
    </source>
</evidence>
<comment type="catalytic activity">
    <reaction evidence="1 10">
        <text>Transfers a segment of a (1-&gt;4)-alpha-D-glucan chain to a primary hydroxy group in a similar glucan chain.</text>
        <dbReference type="EC" id="2.4.1.18"/>
    </reaction>
</comment>
<name>A0A5C5YKB1_9BACT</name>
<dbReference type="InterPro" id="IPR006047">
    <property type="entry name" value="GH13_cat_dom"/>
</dbReference>
<dbReference type="SMART" id="SM00642">
    <property type="entry name" value="Aamy"/>
    <property type="match status" value="1"/>
</dbReference>
<dbReference type="Pfam" id="PF02806">
    <property type="entry name" value="Alpha-amylase_C"/>
    <property type="match status" value="1"/>
</dbReference>
<dbReference type="SUPFAM" id="SSF51011">
    <property type="entry name" value="Glycosyl hydrolase domain"/>
    <property type="match status" value="1"/>
</dbReference>
<dbReference type="InterPro" id="IPR013780">
    <property type="entry name" value="Glyco_hydro_b"/>
</dbReference>
<keyword evidence="6 10" id="KW-0328">Glycosyltransferase</keyword>
<dbReference type="FunFam" id="2.60.40.1180:FF:000002">
    <property type="entry name" value="1,4-alpha-glucan branching enzyme GlgB"/>
    <property type="match status" value="1"/>
</dbReference>
<dbReference type="InterPro" id="IPR006407">
    <property type="entry name" value="GlgB"/>
</dbReference>
<evidence type="ECO:0000256" key="11">
    <source>
        <dbReference type="PIRSR" id="PIRSR000463-1"/>
    </source>
</evidence>
<evidence type="ECO:0000256" key="3">
    <source>
        <dbReference type="ARBA" id="ARBA00004964"/>
    </source>
</evidence>
<dbReference type="GO" id="GO:0005978">
    <property type="term" value="P:glycogen biosynthetic process"/>
    <property type="evidence" value="ECO:0007669"/>
    <property type="project" value="UniProtKB-UniRule"/>
</dbReference>
<evidence type="ECO:0000256" key="10">
    <source>
        <dbReference type="HAMAP-Rule" id="MF_00685"/>
    </source>
</evidence>
<feature type="active site" description="Proton donor" evidence="10 11">
    <location>
        <position position="422"/>
    </location>
</feature>
<comment type="function">
    <text evidence="2 10">Catalyzes the formation of the alpha-1,6-glucosidic linkages in glycogen by scission of a 1,4-alpha-linked oligosaccharide from growing alpha-1,4-glucan chains and the subsequent attachment of the oligosaccharide to the alpha-1,6 position.</text>
</comment>
<proteinExistence type="inferred from homology"/>
<keyword evidence="15" id="KW-1185">Reference proteome</keyword>
<dbReference type="InterPro" id="IPR013783">
    <property type="entry name" value="Ig-like_fold"/>
</dbReference>
<dbReference type="InterPro" id="IPR004193">
    <property type="entry name" value="Glyco_hydro_13_N"/>
</dbReference>
<dbReference type="Gene3D" id="2.60.40.10">
    <property type="entry name" value="Immunoglobulins"/>
    <property type="match status" value="1"/>
</dbReference>
<dbReference type="AlphaFoldDB" id="A0A5C5YKB1"/>
<dbReference type="Pfam" id="PF02922">
    <property type="entry name" value="CBM_48"/>
    <property type="match status" value="1"/>
</dbReference>
<dbReference type="NCBIfam" id="TIGR01515">
    <property type="entry name" value="branching_enzym"/>
    <property type="match status" value="1"/>
</dbReference>
<accession>A0A5C5YKB1</accession>
<dbReference type="PIRSF" id="PIRSF000463">
    <property type="entry name" value="GlgB"/>
    <property type="match status" value="1"/>
</dbReference>
<dbReference type="CDD" id="cd02855">
    <property type="entry name" value="E_set_GBE_prok_N"/>
    <property type="match status" value="1"/>
</dbReference>